<name>H6L342_SAPGL</name>
<dbReference type="HOGENOM" id="CLU_3398367_0_0_10"/>
<gene>
    <name evidence="1" type="ordered locus">SGRA_2138</name>
</gene>
<reference evidence="1 2" key="1">
    <citation type="journal article" date="2012" name="Stand. Genomic Sci.">
        <title>Complete genome sequencing and analysis of Saprospira grandis str. Lewin, a predatory marine bacterium.</title>
        <authorList>
            <person name="Saw J.H."/>
            <person name="Yuryev A."/>
            <person name="Kanbe M."/>
            <person name="Hou S."/>
            <person name="Young A.G."/>
            <person name="Aizawa S."/>
            <person name="Alam M."/>
        </authorList>
    </citation>
    <scope>NUCLEOTIDE SEQUENCE [LARGE SCALE GENOMIC DNA]</scope>
    <source>
        <strain evidence="1 2">Lewin</strain>
    </source>
</reference>
<evidence type="ECO:0000313" key="1">
    <source>
        <dbReference type="EMBL" id="AFC24869.1"/>
    </source>
</evidence>
<keyword evidence="2" id="KW-1185">Reference proteome</keyword>
<dbReference type="EMBL" id="CP002831">
    <property type="protein sequence ID" value="AFC24869.1"/>
    <property type="molecule type" value="Genomic_DNA"/>
</dbReference>
<accession>H6L342</accession>
<evidence type="ECO:0000313" key="2">
    <source>
        <dbReference type="Proteomes" id="UP000007519"/>
    </source>
</evidence>
<proteinExistence type="predicted"/>
<dbReference type="AlphaFoldDB" id="H6L342"/>
<organism evidence="1 2">
    <name type="scientific">Saprospira grandis (strain Lewin)</name>
    <dbReference type="NCBI Taxonomy" id="984262"/>
    <lineage>
        <taxon>Bacteria</taxon>
        <taxon>Pseudomonadati</taxon>
        <taxon>Bacteroidota</taxon>
        <taxon>Saprospiria</taxon>
        <taxon>Saprospirales</taxon>
        <taxon>Saprospiraceae</taxon>
        <taxon>Saprospira</taxon>
    </lineage>
</organism>
<dbReference type="Proteomes" id="UP000007519">
    <property type="component" value="Chromosome"/>
</dbReference>
<sequence>MFTFLFKTKLGRSFFGPRRRRSRRQGAQRLG</sequence>
<protein>
    <submittedName>
        <fullName evidence="1">Uncharacterized protein</fullName>
    </submittedName>
</protein>
<dbReference type="KEGG" id="sgn:SGRA_2138"/>